<dbReference type="RefSeq" id="YP_010755136.1">
    <property type="nucleotide sequence ID" value="NC_073468.1"/>
</dbReference>
<dbReference type="GO" id="GO:0046872">
    <property type="term" value="F:metal ion binding"/>
    <property type="evidence" value="ECO:0007669"/>
    <property type="project" value="UniProtKB-KW"/>
</dbReference>
<evidence type="ECO:0000256" key="4">
    <source>
        <dbReference type="ARBA" id="ARBA00022723"/>
    </source>
</evidence>
<evidence type="ECO:0000256" key="6">
    <source>
        <dbReference type="ARBA" id="ARBA00023014"/>
    </source>
</evidence>
<keyword evidence="5" id="KW-0408">Iron</keyword>
<gene>
    <name evidence="12" type="primary">105</name>
    <name evidence="12" type="ORF">SEA_PUMPERNICKEL_105</name>
</gene>
<keyword evidence="10" id="KW-0804">Transcription</keyword>
<dbReference type="GO" id="GO:0047134">
    <property type="term" value="F:protein-disulfide reductase [NAD(P)H] activity"/>
    <property type="evidence" value="ECO:0007669"/>
    <property type="project" value="TreeGrafter"/>
</dbReference>
<evidence type="ECO:0000259" key="11">
    <source>
        <dbReference type="PROSITE" id="PS51674"/>
    </source>
</evidence>
<accession>A0AAE9C3F0</accession>
<evidence type="ECO:0000256" key="2">
    <source>
        <dbReference type="ARBA" id="ARBA00006597"/>
    </source>
</evidence>
<organism evidence="12 13">
    <name type="scientific">Microbacterium phage Pumpernickel</name>
    <dbReference type="NCBI Taxonomy" id="2885983"/>
    <lineage>
        <taxon>Viruses</taxon>
        <taxon>Duplodnaviria</taxon>
        <taxon>Heunggongvirae</taxon>
        <taxon>Uroviricota</taxon>
        <taxon>Caudoviricetes</taxon>
        <taxon>Pumpernickelvirus</taxon>
        <taxon>Pumpernickelvirus pumpernickel</taxon>
    </lineage>
</organism>
<evidence type="ECO:0000256" key="5">
    <source>
        <dbReference type="ARBA" id="ARBA00023004"/>
    </source>
</evidence>
<dbReference type="GeneID" id="80019745"/>
<keyword evidence="8" id="KW-0238">DNA-binding</keyword>
<dbReference type="Proteomes" id="UP000827768">
    <property type="component" value="Segment"/>
</dbReference>
<dbReference type="KEGG" id="vg:80019745"/>
<dbReference type="InterPro" id="IPR003482">
    <property type="entry name" value="Whib"/>
</dbReference>
<name>A0AAE9C3F0_9CAUD</name>
<protein>
    <submittedName>
        <fullName evidence="12">WhiB family transcription factor</fullName>
    </submittedName>
</protein>
<evidence type="ECO:0000256" key="8">
    <source>
        <dbReference type="ARBA" id="ARBA00023125"/>
    </source>
</evidence>
<dbReference type="GO" id="GO:0003677">
    <property type="term" value="F:DNA binding"/>
    <property type="evidence" value="ECO:0007669"/>
    <property type="project" value="UniProtKB-KW"/>
</dbReference>
<evidence type="ECO:0000313" key="12">
    <source>
        <dbReference type="EMBL" id="UDL15896.1"/>
    </source>
</evidence>
<evidence type="ECO:0000256" key="9">
    <source>
        <dbReference type="ARBA" id="ARBA00023157"/>
    </source>
</evidence>
<keyword evidence="13" id="KW-1185">Reference proteome</keyword>
<dbReference type="PANTHER" id="PTHR38839">
    <property type="entry name" value="TRANSCRIPTIONAL REGULATOR WHID-RELATED"/>
    <property type="match status" value="1"/>
</dbReference>
<comment type="similarity">
    <text evidence="2">Belongs to the WhiB family.</text>
</comment>
<evidence type="ECO:0000256" key="3">
    <source>
        <dbReference type="ARBA" id="ARBA00022485"/>
    </source>
</evidence>
<dbReference type="GO" id="GO:0051539">
    <property type="term" value="F:4 iron, 4 sulfur cluster binding"/>
    <property type="evidence" value="ECO:0007669"/>
    <property type="project" value="UniProtKB-KW"/>
</dbReference>
<proteinExistence type="inferred from homology"/>
<dbReference type="GO" id="GO:0045892">
    <property type="term" value="P:negative regulation of DNA-templated transcription"/>
    <property type="evidence" value="ECO:0007669"/>
    <property type="project" value="TreeGrafter"/>
</dbReference>
<feature type="domain" description="4Fe-4S Wbl-type" evidence="11">
    <location>
        <begin position="14"/>
        <end position="76"/>
    </location>
</feature>
<keyword evidence="4" id="KW-0479">Metal-binding</keyword>
<keyword evidence="7" id="KW-0805">Transcription regulation</keyword>
<dbReference type="EMBL" id="OK040790">
    <property type="protein sequence ID" value="UDL15896.1"/>
    <property type="molecule type" value="Genomic_DNA"/>
</dbReference>
<keyword evidence="9" id="KW-1015">Disulfide bond</keyword>
<reference evidence="12" key="1">
    <citation type="submission" date="2021-09" db="EMBL/GenBank/DDBJ databases">
        <authorList>
            <person name="Andersen S.H."/>
            <person name="Beall E.A."/>
            <person name="Cappelle B."/>
            <person name="Falteisek K.J."/>
            <person name="Fenske B.A."/>
            <person name="Gansluckner N.W."/>
            <person name="Gilbertson S.M."/>
            <person name="Krings K.J."/>
            <person name="Mobeck M."/>
            <person name="Odeku J.O."/>
            <person name="Poncelet M.E."/>
            <person name="Rohr J.R."/>
            <person name="Rolands L."/>
            <person name="Whipple C.D."/>
            <person name="Whipple E.M."/>
            <person name="Spring A.M."/>
            <person name="Klyczek K."/>
            <person name="Garlena R.A."/>
            <person name="Russell D.A."/>
            <person name="Pope W.H."/>
            <person name="Jacobs-Sera D."/>
            <person name="Hatfull G.F."/>
        </authorList>
    </citation>
    <scope>NUCLEOTIDE SEQUENCE</scope>
</reference>
<dbReference type="PROSITE" id="PS51674">
    <property type="entry name" value="4FE4S_WBL"/>
    <property type="match status" value="1"/>
</dbReference>
<evidence type="ECO:0000256" key="10">
    <source>
        <dbReference type="ARBA" id="ARBA00023163"/>
    </source>
</evidence>
<keyword evidence="3" id="KW-0004">4Fe-4S</keyword>
<evidence type="ECO:0000313" key="13">
    <source>
        <dbReference type="Proteomes" id="UP000827768"/>
    </source>
</evidence>
<dbReference type="Pfam" id="PF02467">
    <property type="entry name" value="Whib"/>
    <property type="match status" value="1"/>
</dbReference>
<sequence>MESELDPYWRDEAECAKPENRGKWLPVFFSTDGQRIKEAKSICATCPVRRECLTDALSTQEIWGTRAGLDQEQMRRTLSVDADGKEIRRKQYPRCPFCNASTDKLKTKTVDLPEGGRWSVAKAVECSECGFEWKSRTSYNAVTAFAVDRKRKQEAARKAEIARNKLETR</sequence>
<evidence type="ECO:0000256" key="7">
    <source>
        <dbReference type="ARBA" id="ARBA00023015"/>
    </source>
</evidence>
<comment type="cofactor">
    <cofactor evidence="1">
        <name>[4Fe-4S] cluster</name>
        <dbReference type="ChEBI" id="CHEBI:49883"/>
    </cofactor>
</comment>
<keyword evidence="6" id="KW-0411">Iron-sulfur</keyword>
<dbReference type="InterPro" id="IPR034768">
    <property type="entry name" value="4FE4S_WBL"/>
</dbReference>
<evidence type="ECO:0000256" key="1">
    <source>
        <dbReference type="ARBA" id="ARBA00001966"/>
    </source>
</evidence>